<proteinExistence type="predicted"/>
<name>A0ACD0P202_9BASI</name>
<accession>A0ACD0P202</accession>
<reference evidence="1 2" key="1">
    <citation type="journal article" date="2018" name="Mol. Biol. Evol.">
        <title>Broad Genomic Sampling Reveals a Smut Pathogenic Ancestry of the Fungal Clade Ustilaginomycotina.</title>
        <authorList>
            <person name="Kijpornyongpan T."/>
            <person name="Mondo S.J."/>
            <person name="Barry K."/>
            <person name="Sandor L."/>
            <person name="Lee J."/>
            <person name="Lipzen A."/>
            <person name="Pangilinan J."/>
            <person name="LaButti K."/>
            <person name="Hainaut M."/>
            <person name="Henrissat B."/>
            <person name="Grigoriev I.V."/>
            <person name="Spatafora J.W."/>
            <person name="Aime M.C."/>
        </authorList>
    </citation>
    <scope>NUCLEOTIDE SEQUENCE [LARGE SCALE GENOMIC DNA]</scope>
    <source>
        <strain evidence="1 2">SA 807</strain>
    </source>
</reference>
<dbReference type="EMBL" id="KZ819800">
    <property type="protein sequence ID" value="PWN52047.1"/>
    <property type="molecule type" value="Genomic_DNA"/>
</dbReference>
<protein>
    <submittedName>
        <fullName evidence="1">Uncharacterized protein</fullName>
    </submittedName>
</protein>
<gene>
    <name evidence="1" type="ORF">IE53DRAFT_367548</name>
</gene>
<keyword evidence="2" id="KW-1185">Reference proteome</keyword>
<dbReference type="Proteomes" id="UP000245626">
    <property type="component" value="Unassembled WGS sequence"/>
</dbReference>
<evidence type="ECO:0000313" key="2">
    <source>
        <dbReference type="Proteomes" id="UP000245626"/>
    </source>
</evidence>
<sequence>MAWTIDDLFATSPGRGRASAPRTEVVGEGEDGSQATQRSASGRVASPNDLSRQTFAEIENKNEMSKDAATPALPSDSKERTDEIESLLFDVRQDLKFSKIGRQRYSGNTHFKGVGRDQGRASQEVPRNSLPDHTKEGSSPSSAQDNIRRGKRNPGVLGYDLGNVTFSGVLRESVEESSQGDEQLIGSSLRKPNQGHQADDGSTADNDTLNRHWTKGKSTAGKARTDRVRFDTDSFKKKGTLPREGFDDSDSDANWDKAWTRSRMESEWGRYGIGADTSDAGGSRGGQAIEQPSSFKVGISSMPSTPTGTRGQPDNLDPSASCPTHPSYTSFGPDAKSEDEGSKKGRRRPRFKGEAGGRSSGPIVFLGKGRKSSLGSNAQGLVKGSADQEKGEDEGVVDDEGFRIDGDPAAPHRVSTTQGVCEDDRGAKKGSVDKVARFYGPSYGMRMRGYSLD</sequence>
<organism evidence="1 2">
    <name type="scientific">Violaceomyces palustris</name>
    <dbReference type="NCBI Taxonomy" id="1673888"/>
    <lineage>
        <taxon>Eukaryota</taxon>
        <taxon>Fungi</taxon>
        <taxon>Dikarya</taxon>
        <taxon>Basidiomycota</taxon>
        <taxon>Ustilaginomycotina</taxon>
        <taxon>Ustilaginomycetes</taxon>
        <taxon>Violaceomycetales</taxon>
        <taxon>Violaceomycetaceae</taxon>
        <taxon>Violaceomyces</taxon>
    </lineage>
</organism>
<evidence type="ECO:0000313" key="1">
    <source>
        <dbReference type="EMBL" id="PWN52047.1"/>
    </source>
</evidence>